<evidence type="ECO:0000259" key="1">
    <source>
        <dbReference type="Pfam" id="PF13280"/>
    </source>
</evidence>
<dbReference type="Pfam" id="PF26109">
    <property type="entry name" value="WHD_BrxR"/>
    <property type="match status" value="1"/>
</dbReference>
<reference evidence="4 5" key="1">
    <citation type="submission" date="2019-09" db="EMBL/GenBank/DDBJ databases">
        <title>Ecophysiology of the spiral-shaped methanotroph Methylospira mobilis as revealed by the complete genome sequence.</title>
        <authorList>
            <person name="Oshkin I.Y."/>
            <person name="Dedysh S.N."/>
            <person name="Miroshnikov K."/>
            <person name="Danilova O.V."/>
            <person name="Hakobyan A."/>
            <person name="Liesack W."/>
        </authorList>
    </citation>
    <scope>NUCLEOTIDE SEQUENCE [LARGE SCALE GENOMIC DNA]</scope>
    <source>
        <strain evidence="4 5">Shm1</strain>
    </source>
</reference>
<name>A0A5Q0BMA4_9GAMM</name>
<dbReference type="InterPro" id="IPR051534">
    <property type="entry name" value="CBASS_pafABC_assoc_protein"/>
</dbReference>
<dbReference type="InterPro" id="IPR026881">
    <property type="entry name" value="WYL_dom"/>
</dbReference>
<dbReference type="AlphaFoldDB" id="A0A5Q0BMA4"/>
<dbReference type="Proteomes" id="UP000325755">
    <property type="component" value="Chromosome"/>
</dbReference>
<dbReference type="InterPro" id="IPR016634">
    <property type="entry name" value="CapW-like"/>
</dbReference>
<evidence type="ECO:0000259" key="3">
    <source>
        <dbReference type="Pfam" id="PF26109"/>
    </source>
</evidence>
<feature type="domain" description="WYL" evidence="1">
    <location>
        <begin position="119"/>
        <end position="181"/>
    </location>
</feature>
<organism evidence="4 5">
    <name type="scientific">Candidatus Methylospira mobilis</name>
    <dbReference type="NCBI Taxonomy" id="1808979"/>
    <lineage>
        <taxon>Bacteria</taxon>
        <taxon>Pseudomonadati</taxon>
        <taxon>Pseudomonadota</taxon>
        <taxon>Gammaproteobacteria</taxon>
        <taxon>Methylococcales</taxon>
        <taxon>Methylococcaceae</taxon>
        <taxon>Candidatus Methylospira</taxon>
    </lineage>
</organism>
<dbReference type="InterPro" id="IPR059019">
    <property type="entry name" value="WHD_CapW"/>
</dbReference>
<dbReference type="OrthoDB" id="9807255at2"/>
<dbReference type="Pfam" id="PF13280">
    <property type="entry name" value="WYL"/>
    <property type="match status" value="1"/>
</dbReference>
<sequence>MMDMLSQAQRERLAYIEFQLYFLGKVGRGELMGRFGVAPAGATRDFALYKKFAPGNIVFDNASKIYVLGERFEPLFTHSPERVLTALSQGFGDGVNPVVGPLISCEMPMVLNRLQLTSLAPITRAINLNKAVKIRYFSGSGASEREIVPFSLATDGLRWHTRAFDRKRQKFVDFVISRIDYAVVIDNSVPEKHELPEQDIQWNRIVELDLVPHPDNECPELVARDFEIHDGVLRINLRAAMAGYVLLQWHVDCSPNHSKGEDKAFRLWLRDPLALYGVESALFAPGYQPPNKINSH</sequence>
<dbReference type="PROSITE" id="PS52050">
    <property type="entry name" value="WYL"/>
    <property type="match status" value="1"/>
</dbReference>
<dbReference type="PANTHER" id="PTHR34580:SF3">
    <property type="entry name" value="PROTEIN PAFB"/>
    <property type="match status" value="1"/>
</dbReference>
<evidence type="ECO:0000313" key="5">
    <source>
        <dbReference type="Proteomes" id="UP000325755"/>
    </source>
</evidence>
<evidence type="ECO:0000313" key="4">
    <source>
        <dbReference type="EMBL" id="QFY44963.1"/>
    </source>
</evidence>
<dbReference type="PANTHER" id="PTHR34580">
    <property type="match status" value="1"/>
</dbReference>
<dbReference type="InterPro" id="IPR059020">
    <property type="entry name" value="CapW_CTD"/>
</dbReference>
<dbReference type="Pfam" id="PF26107">
    <property type="entry name" value="BrxR_CTD"/>
    <property type="match status" value="1"/>
</dbReference>
<proteinExistence type="predicted"/>
<dbReference type="EMBL" id="CP044205">
    <property type="protein sequence ID" value="QFY44963.1"/>
    <property type="molecule type" value="Genomic_DNA"/>
</dbReference>
<feature type="domain" description="DNA-binding transcriptional repressor CapW winged helix-turn-helix" evidence="3">
    <location>
        <begin position="9"/>
        <end position="79"/>
    </location>
</feature>
<evidence type="ECO:0000259" key="2">
    <source>
        <dbReference type="Pfam" id="PF26107"/>
    </source>
</evidence>
<dbReference type="KEGG" id="mmob:F6R98_05975"/>
<keyword evidence="5" id="KW-1185">Reference proteome</keyword>
<accession>A0A5Q0BMA4</accession>
<gene>
    <name evidence="4" type="ORF">F6R98_05975</name>
</gene>
<feature type="domain" description="DNA-binding transcriptional repressor CapW C-terminal dimerisation" evidence="2">
    <location>
        <begin position="205"/>
        <end position="272"/>
    </location>
</feature>
<protein>
    <submittedName>
        <fullName evidence="4">WYL domain-containing protein</fullName>
    </submittedName>
</protein>
<dbReference type="InParanoid" id="A0A5Q0BMA4"/>
<dbReference type="PIRSF" id="PIRSF015558">
    <property type="entry name" value="Txn_reg_DeoR_prd"/>
    <property type="match status" value="1"/>
</dbReference>